<evidence type="ECO:0000313" key="3">
    <source>
        <dbReference type="Proteomes" id="UP000265520"/>
    </source>
</evidence>
<keyword evidence="1" id="KW-1133">Transmembrane helix</keyword>
<dbReference type="EMBL" id="LXQA010031432">
    <property type="protein sequence ID" value="MCH96068.1"/>
    <property type="molecule type" value="Genomic_DNA"/>
</dbReference>
<sequence length="187" mass="20916">MSPPPPKPPDYNFQLKQGEFHVTRVPSVTPPPEPPDVDHIVVVLQEFVTLTFPKLIGFRSFYWNKYSVTGLISVSLSILSQLVVINVFDSNLYTMVSIFLSTVKLLSDASFALTCSVDLKVTTQTMLSLSRNVIMSPLLKPRDDVFAARVALKTNMPSPDYVISLLPLLVRPLIDEGKDYDMKQSNL</sequence>
<keyword evidence="1" id="KW-0472">Membrane</keyword>
<feature type="transmembrane region" description="Helical" evidence="1">
    <location>
        <begin position="68"/>
        <end position="88"/>
    </location>
</feature>
<evidence type="ECO:0000313" key="2">
    <source>
        <dbReference type="EMBL" id="MCH96068.1"/>
    </source>
</evidence>
<keyword evidence="1" id="KW-0812">Transmembrane</keyword>
<keyword evidence="3" id="KW-1185">Reference proteome</keyword>
<organism evidence="2 3">
    <name type="scientific">Trifolium medium</name>
    <dbReference type="NCBI Taxonomy" id="97028"/>
    <lineage>
        <taxon>Eukaryota</taxon>
        <taxon>Viridiplantae</taxon>
        <taxon>Streptophyta</taxon>
        <taxon>Embryophyta</taxon>
        <taxon>Tracheophyta</taxon>
        <taxon>Spermatophyta</taxon>
        <taxon>Magnoliopsida</taxon>
        <taxon>eudicotyledons</taxon>
        <taxon>Gunneridae</taxon>
        <taxon>Pentapetalae</taxon>
        <taxon>rosids</taxon>
        <taxon>fabids</taxon>
        <taxon>Fabales</taxon>
        <taxon>Fabaceae</taxon>
        <taxon>Papilionoideae</taxon>
        <taxon>50 kb inversion clade</taxon>
        <taxon>NPAAA clade</taxon>
        <taxon>Hologalegina</taxon>
        <taxon>IRL clade</taxon>
        <taxon>Trifolieae</taxon>
        <taxon>Trifolium</taxon>
    </lineage>
</organism>
<reference evidence="2 3" key="1">
    <citation type="journal article" date="2018" name="Front. Plant Sci.">
        <title>Red Clover (Trifolium pratense) and Zigzag Clover (T. medium) - A Picture of Genomic Similarities and Differences.</title>
        <authorList>
            <person name="Dluhosova J."/>
            <person name="Istvanek J."/>
            <person name="Nedelnik J."/>
            <person name="Repkova J."/>
        </authorList>
    </citation>
    <scope>NUCLEOTIDE SEQUENCE [LARGE SCALE GENOMIC DNA]</scope>
    <source>
        <strain evidence="3">cv. 10/8</strain>
        <tissue evidence="2">Leaf</tissue>
    </source>
</reference>
<comment type="caution">
    <text evidence="2">The sequence shown here is derived from an EMBL/GenBank/DDBJ whole genome shotgun (WGS) entry which is preliminary data.</text>
</comment>
<accession>A0A392NAJ2</accession>
<dbReference type="Proteomes" id="UP000265520">
    <property type="component" value="Unassembled WGS sequence"/>
</dbReference>
<feature type="non-terminal residue" evidence="2">
    <location>
        <position position="187"/>
    </location>
</feature>
<dbReference type="AlphaFoldDB" id="A0A392NAJ2"/>
<protein>
    <submittedName>
        <fullName evidence="2">Uncharacterized protein</fullName>
    </submittedName>
</protein>
<proteinExistence type="predicted"/>
<name>A0A392NAJ2_9FABA</name>
<evidence type="ECO:0000256" key="1">
    <source>
        <dbReference type="SAM" id="Phobius"/>
    </source>
</evidence>